<dbReference type="InterPro" id="IPR036890">
    <property type="entry name" value="HATPase_C_sf"/>
</dbReference>
<dbReference type="SMART" id="SM00387">
    <property type="entry name" value="HATPase_c"/>
    <property type="match status" value="1"/>
</dbReference>
<dbReference type="PROSITE" id="PS50109">
    <property type="entry name" value="HIS_KIN"/>
    <property type="match status" value="1"/>
</dbReference>
<evidence type="ECO:0000256" key="6">
    <source>
        <dbReference type="ARBA" id="ARBA00022475"/>
    </source>
</evidence>
<feature type="domain" description="Histidine kinase" evidence="25">
    <location>
        <begin position="126"/>
        <end position="334"/>
    </location>
</feature>
<evidence type="ECO:0000256" key="23">
    <source>
        <dbReference type="SAM" id="MobiDB-lite"/>
    </source>
</evidence>
<feature type="transmembrane region" description="Helical" evidence="24">
    <location>
        <begin position="487"/>
        <end position="503"/>
    </location>
</feature>
<protein>
    <recommendedName>
        <fullName evidence="21">Signal transduction histidine-protein kinase/phosphatase MprB</fullName>
        <ecNumber evidence="5">2.7.13.3</ecNumber>
    </recommendedName>
    <alternativeName>
        <fullName evidence="22">Mycobacterial persistence regulator B</fullName>
    </alternativeName>
</protein>
<evidence type="ECO:0000256" key="10">
    <source>
        <dbReference type="ARBA" id="ARBA00022741"/>
    </source>
</evidence>
<dbReference type="CDD" id="cd00075">
    <property type="entry name" value="HATPase"/>
    <property type="match status" value="1"/>
</dbReference>
<dbReference type="HOGENOM" id="CLU_325116_0_0_11"/>
<dbReference type="SUPFAM" id="SSF55874">
    <property type="entry name" value="ATPase domain of HSP90 chaperone/DNA topoisomerase II/histidine kinase"/>
    <property type="match status" value="1"/>
</dbReference>
<comment type="caution">
    <text evidence="27">The sequence shown here is derived from an EMBL/GenBank/DDBJ whole genome shotgun (WGS) entry which is preliminary data.</text>
</comment>
<dbReference type="Gene3D" id="6.10.340.10">
    <property type="match status" value="1"/>
</dbReference>
<keyword evidence="10" id="KW-0547">Nucleotide-binding</keyword>
<organism evidence="27 28">
    <name type="scientific">Phycicoccus elongatus Lp2</name>
    <dbReference type="NCBI Taxonomy" id="1193181"/>
    <lineage>
        <taxon>Bacteria</taxon>
        <taxon>Bacillati</taxon>
        <taxon>Actinomycetota</taxon>
        <taxon>Actinomycetes</taxon>
        <taxon>Micrococcales</taxon>
        <taxon>Intrasporangiaceae</taxon>
        <taxon>Phycicoccus</taxon>
    </lineage>
</organism>
<feature type="transmembrane region" description="Helical" evidence="24">
    <location>
        <begin position="415"/>
        <end position="432"/>
    </location>
</feature>
<dbReference type="PROSITE" id="PS50885">
    <property type="entry name" value="HAMP"/>
    <property type="match status" value="1"/>
</dbReference>
<keyword evidence="24" id="KW-0472">Membrane</keyword>
<feature type="transmembrane region" description="Helical" evidence="24">
    <location>
        <begin position="510"/>
        <end position="531"/>
    </location>
</feature>
<dbReference type="eggNOG" id="COG2205">
    <property type="taxonomic scope" value="Bacteria"/>
</dbReference>
<evidence type="ECO:0000256" key="12">
    <source>
        <dbReference type="ARBA" id="ARBA00022801"/>
    </source>
</evidence>
<keyword evidence="9 24" id="KW-0812">Transmembrane</keyword>
<dbReference type="CDD" id="cd06225">
    <property type="entry name" value="HAMP"/>
    <property type="match status" value="1"/>
</dbReference>
<evidence type="ECO:0000256" key="20">
    <source>
        <dbReference type="ARBA" id="ARBA00023211"/>
    </source>
</evidence>
<feature type="transmembrane region" description="Helical" evidence="24">
    <location>
        <begin position="711"/>
        <end position="734"/>
    </location>
</feature>
<comment type="cofactor">
    <cofactor evidence="2">
        <name>Mn(2+)</name>
        <dbReference type="ChEBI" id="CHEBI:29035"/>
    </cofactor>
</comment>
<dbReference type="eggNOG" id="COG2770">
    <property type="taxonomic scope" value="Bacteria"/>
</dbReference>
<dbReference type="EMBL" id="CAIZ01000115">
    <property type="protein sequence ID" value="CCH69956.1"/>
    <property type="molecule type" value="Genomic_DNA"/>
</dbReference>
<keyword evidence="17" id="KW-0902">Two-component regulatory system</keyword>
<keyword evidence="16 24" id="KW-1133">Transmembrane helix</keyword>
<dbReference type="Gene3D" id="3.30.565.10">
    <property type="entry name" value="Histidine kinase-like ATPase, C-terminal domain"/>
    <property type="match status" value="1"/>
</dbReference>
<dbReference type="AlphaFoldDB" id="N0E2E6"/>
<accession>N0E2E6</accession>
<evidence type="ECO:0000256" key="9">
    <source>
        <dbReference type="ARBA" id="ARBA00022692"/>
    </source>
</evidence>
<comment type="catalytic activity">
    <reaction evidence="1">
        <text>ATP + protein L-histidine = ADP + protein N-phospho-L-histidine.</text>
        <dbReference type="EC" id="2.7.13.3"/>
    </reaction>
</comment>
<dbReference type="GO" id="GO:0000155">
    <property type="term" value="F:phosphorelay sensor kinase activity"/>
    <property type="evidence" value="ECO:0007669"/>
    <property type="project" value="InterPro"/>
</dbReference>
<evidence type="ECO:0000256" key="16">
    <source>
        <dbReference type="ARBA" id="ARBA00022989"/>
    </source>
</evidence>
<dbReference type="InterPro" id="IPR004358">
    <property type="entry name" value="Sig_transdc_His_kin-like_C"/>
</dbReference>
<dbReference type="InterPro" id="IPR025291">
    <property type="entry name" value="DUF4153"/>
</dbReference>
<feature type="transmembrane region" description="Helical" evidence="24">
    <location>
        <begin position="633"/>
        <end position="657"/>
    </location>
</feature>
<evidence type="ECO:0000313" key="27">
    <source>
        <dbReference type="EMBL" id="CCH69956.1"/>
    </source>
</evidence>
<feature type="region of interest" description="Disordered" evidence="23">
    <location>
        <begin position="332"/>
        <end position="392"/>
    </location>
</feature>
<dbReference type="InterPro" id="IPR003661">
    <property type="entry name" value="HisK_dim/P_dom"/>
</dbReference>
<dbReference type="PRINTS" id="PR00344">
    <property type="entry name" value="BCTRLSENSOR"/>
</dbReference>
<evidence type="ECO:0000256" key="17">
    <source>
        <dbReference type="ARBA" id="ARBA00023012"/>
    </source>
</evidence>
<dbReference type="PANTHER" id="PTHR44936">
    <property type="entry name" value="SENSOR PROTEIN CREC"/>
    <property type="match status" value="1"/>
</dbReference>
<evidence type="ECO:0000256" key="21">
    <source>
        <dbReference type="ARBA" id="ARBA00040454"/>
    </source>
</evidence>
<feature type="transmembrane region" description="Helical" evidence="24">
    <location>
        <begin position="21"/>
        <end position="38"/>
    </location>
</feature>
<feature type="transmembrane region" description="Helical" evidence="24">
    <location>
        <begin position="44"/>
        <end position="65"/>
    </location>
</feature>
<evidence type="ECO:0000259" key="26">
    <source>
        <dbReference type="PROSITE" id="PS50885"/>
    </source>
</evidence>
<dbReference type="EC" id="2.7.13.3" evidence="5"/>
<dbReference type="SUPFAM" id="SSF158472">
    <property type="entry name" value="HAMP domain-like"/>
    <property type="match status" value="1"/>
</dbReference>
<dbReference type="PANTHER" id="PTHR44936:SF9">
    <property type="entry name" value="SENSOR PROTEIN CREC"/>
    <property type="match status" value="1"/>
</dbReference>
<evidence type="ECO:0000256" key="18">
    <source>
        <dbReference type="ARBA" id="ARBA00023016"/>
    </source>
</evidence>
<evidence type="ECO:0000259" key="25">
    <source>
        <dbReference type="PROSITE" id="PS50109"/>
    </source>
</evidence>
<dbReference type="STRING" id="1193181.BN10_460057"/>
<dbReference type="InterPro" id="IPR003594">
    <property type="entry name" value="HATPase_dom"/>
</dbReference>
<evidence type="ECO:0000256" key="7">
    <source>
        <dbReference type="ARBA" id="ARBA00022553"/>
    </source>
</evidence>
<feature type="compositionally biased region" description="Low complexity" evidence="23">
    <location>
        <begin position="343"/>
        <end position="389"/>
    </location>
</feature>
<dbReference type="RefSeq" id="WP_010849832.1">
    <property type="nucleotide sequence ID" value="NZ_HF570956.1"/>
</dbReference>
<evidence type="ECO:0000256" key="14">
    <source>
        <dbReference type="ARBA" id="ARBA00022842"/>
    </source>
</evidence>
<dbReference type="GO" id="GO:0005524">
    <property type="term" value="F:ATP binding"/>
    <property type="evidence" value="ECO:0007669"/>
    <property type="project" value="UniProtKB-KW"/>
</dbReference>
<evidence type="ECO:0000256" key="24">
    <source>
        <dbReference type="SAM" id="Phobius"/>
    </source>
</evidence>
<evidence type="ECO:0000256" key="8">
    <source>
        <dbReference type="ARBA" id="ARBA00022679"/>
    </source>
</evidence>
<evidence type="ECO:0000256" key="15">
    <source>
        <dbReference type="ARBA" id="ARBA00022912"/>
    </source>
</evidence>
<evidence type="ECO:0000256" key="13">
    <source>
        <dbReference type="ARBA" id="ARBA00022840"/>
    </source>
</evidence>
<feature type="domain" description="HAMP" evidence="26">
    <location>
        <begin position="66"/>
        <end position="118"/>
    </location>
</feature>
<keyword evidence="15" id="KW-0904">Protein phosphatase</keyword>
<evidence type="ECO:0000256" key="3">
    <source>
        <dbReference type="ARBA" id="ARBA00001946"/>
    </source>
</evidence>
<feature type="transmembrane region" description="Helical" evidence="24">
    <location>
        <begin position="464"/>
        <end position="481"/>
    </location>
</feature>
<keyword evidence="14" id="KW-0460">Magnesium</keyword>
<evidence type="ECO:0000256" key="22">
    <source>
        <dbReference type="ARBA" id="ARBA00041776"/>
    </source>
</evidence>
<evidence type="ECO:0000313" key="28">
    <source>
        <dbReference type="Proteomes" id="UP000013167"/>
    </source>
</evidence>
<evidence type="ECO:0000256" key="11">
    <source>
        <dbReference type="ARBA" id="ARBA00022777"/>
    </source>
</evidence>
<evidence type="ECO:0000256" key="19">
    <source>
        <dbReference type="ARBA" id="ARBA00023026"/>
    </source>
</evidence>
<dbReference type="InterPro" id="IPR005467">
    <property type="entry name" value="His_kinase_dom"/>
</dbReference>
<keyword evidence="13" id="KW-0067">ATP-binding</keyword>
<dbReference type="SMART" id="SM00304">
    <property type="entry name" value="HAMP"/>
    <property type="match status" value="1"/>
</dbReference>
<comment type="cofactor">
    <cofactor evidence="3">
        <name>Mg(2+)</name>
        <dbReference type="ChEBI" id="CHEBI:18420"/>
    </cofactor>
</comment>
<evidence type="ECO:0000256" key="5">
    <source>
        <dbReference type="ARBA" id="ARBA00012438"/>
    </source>
</evidence>
<evidence type="ECO:0000256" key="4">
    <source>
        <dbReference type="ARBA" id="ARBA00004651"/>
    </source>
</evidence>
<keyword evidence="20" id="KW-0464">Manganese</keyword>
<dbReference type="SMART" id="SM00388">
    <property type="entry name" value="HisKA"/>
    <property type="match status" value="1"/>
</dbReference>
<comment type="subcellular location">
    <subcellularLocation>
        <location evidence="4">Cell membrane</location>
        <topology evidence="4">Multi-pass membrane protein</topology>
    </subcellularLocation>
</comment>
<feature type="transmembrane region" description="Helical" evidence="24">
    <location>
        <begin position="678"/>
        <end position="699"/>
    </location>
</feature>
<keyword evidence="11 27" id="KW-0418">Kinase</keyword>
<keyword evidence="7" id="KW-0597">Phosphoprotein</keyword>
<gene>
    <name evidence="27" type="ORF">BN10_460057</name>
</gene>
<dbReference type="InterPro" id="IPR003660">
    <property type="entry name" value="HAMP_dom"/>
</dbReference>
<dbReference type="Pfam" id="PF02518">
    <property type="entry name" value="HATPase_c"/>
    <property type="match status" value="1"/>
</dbReference>
<feature type="transmembrane region" description="Helical" evidence="24">
    <location>
        <begin position="587"/>
        <end position="609"/>
    </location>
</feature>
<keyword evidence="18" id="KW-0346">Stress response</keyword>
<dbReference type="Pfam" id="PF00672">
    <property type="entry name" value="HAMP"/>
    <property type="match status" value="1"/>
</dbReference>
<feature type="transmembrane region" description="Helical" evidence="24">
    <location>
        <begin position="773"/>
        <end position="792"/>
    </location>
</feature>
<dbReference type="InterPro" id="IPR036097">
    <property type="entry name" value="HisK_dim/P_sf"/>
</dbReference>
<keyword evidence="8" id="KW-0808">Transferase</keyword>
<sequence length="881" mass="92403">MTAEPNARGPLAGITSIRVKLGLLVVASTVAVLVVAAIGRRAGVPTLVSGPVTIAAALGATRWLARGMVTPLQDMTRAASRMAGGQWSERIDVTSADEVGTLARSFNAMAEDLATQDEQRRALIATVSHELRTPLAAQRAVLENLADGVVAPDERTLGTALAQAERLSDLVNDLLDLSRIDGGAGRLALARVDVAQLLSACVAEAELRPRDVRHVVTVTPESLSVTADRARLTQVIVNLLDNADRHSPAGGVVRVDARVDGSDWVLDVRDEGPGIPPEQRHRIFQRFGSTDPTSGGSGLGLAIARWVVEMHGGRIDALDAESGAHLALQLPRTPVLPSPQPSQAPSADTPAPGAAAAPAVVAQAATGRHTPSSSPTQESTMSSAVAPTVPSVPPAAPRPDFWGRFWPERHCGPQVAILAAAAGVGIIGAVLLPLMNGVGLAVSLVMALGGSLAFVVGRVWRSPWALAVWALCLVAVSVFTLRAEPGLAVLGLVLATPLFMSAFTKARTIVGLLISGLAWVLAAIRGLPLLGRTLGRLSARRNLWAVLRAGALTVLGVIVFGALFASADAIVGSWAKALVPDWQWSELTLRAFLWTFITGLTLTACYVALNPPAADPDPDLALTPRPAKHRFEWLVPAGAVLVLFVVFLAAQASALFGGKEHVLRTTGLTYAEYARQGFGQLVVVTLLTTVVLALIRWFASEQTAADRSIKRGVVLTMTALSLLVVGSALHRLWLYQDAYGFTTARITAALAEGWLALVVILVGAAAAGWSWAWAARAALFSASALAVALPLVNLDARVVELNAARYEATGKVDVDYLSQLAPDGSAAIVANFPREMAACALTGTSTSTDDSWTSWNMGRERMARAQAQVGTPTGVCPTAYR</sequence>
<keyword evidence="19" id="KW-0843">Virulence</keyword>
<evidence type="ECO:0000256" key="2">
    <source>
        <dbReference type="ARBA" id="ARBA00001936"/>
    </source>
</evidence>
<dbReference type="CDD" id="cd00082">
    <property type="entry name" value="HisKA"/>
    <property type="match status" value="1"/>
</dbReference>
<proteinExistence type="predicted"/>
<dbReference type="GO" id="GO:0004721">
    <property type="term" value="F:phosphoprotein phosphatase activity"/>
    <property type="evidence" value="ECO:0007669"/>
    <property type="project" value="UniProtKB-KW"/>
</dbReference>
<dbReference type="Gene3D" id="1.10.287.130">
    <property type="match status" value="1"/>
</dbReference>
<keyword evidence="28" id="KW-1185">Reference proteome</keyword>
<dbReference type="Pfam" id="PF13687">
    <property type="entry name" value="DUF4153"/>
    <property type="match status" value="1"/>
</dbReference>
<name>N0E2E6_9MICO</name>
<dbReference type="InterPro" id="IPR050980">
    <property type="entry name" value="2C_sensor_his_kinase"/>
</dbReference>
<keyword evidence="6" id="KW-1003">Cell membrane</keyword>
<keyword evidence="12" id="KW-0378">Hydrolase</keyword>
<dbReference type="GO" id="GO:0005886">
    <property type="term" value="C:plasma membrane"/>
    <property type="evidence" value="ECO:0007669"/>
    <property type="project" value="UniProtKB-SubCell"/>
</dbReference>
<feature type="transmembrane region" description="Helical" evidence="24">
    <location>
        <begin position="551"/>
        <end position="575"/>
    </location>
</feature>
<reference evidence="27 28" key="1">
    <citation type="journal article" date="2013" name="ISME J.">
        <title>A metabolic model for members of the genus Tetrasphaera involved in enhanced biological phosphorus removal.</title>
        <authorList>
            <person name="Kristiansen R."/>
            <person name="Nguyen H.T.T."/>
            <person name="Saunders A.M."/>
            <person name="Nielsen J.L."/>
            <person name="Wimmer R."/>
            <person name="Le V.Q."/>
            <person name="McIlroy S.J."/>
            <person name="Petrovski S."/>
            <person name="Seviour R.J."/>
            <person name="Calteau A."/>
            <person name="Nielsen K.L."/>
            <person name="Nielsen P.H."/>
        </authorList>
    </citation>
    <scope>NUCLEOTIDE SEQUENCE [LARGE SCALE GENOMIC DNA]</scope>
    <source>
        <strain evidence="27 28">Lp2</strain>
    </source>
</reference>
<evidence type="ECO:0000256" key="1">
    <source>
        <dbReference type="ARBA" id="ARBA00000085"/>
    </source>
</evidence>
<feature type="transmembrane region" description="Helical" evidence="24">
    <location>
        <begin position="438"/>
        <end position="457"/>
    </location>
</feature>
<dbReference type="Proteomes" id="UP000013167">
    <property type="component" value="Unassembled WGS sequence"/>
</dbReference>
<feature type="transmembrane region" description="Helical" evidence="24">
    <location>
        <begin position="746"/>
        <end position="767"/>
    </location>
</feature>
<dbReference type="SUPFAM" id="SSF47384">
    <property type="entry name" value="Homodimeric domain of signal transducing histidine kinase"/>
    <property type="match status" value="1"/>
</dbReference>
<dbReference type="Pfam" id="PF00512">
    <property type="entry name" value="HisKA"/>
    <property type="match status" value="1"/>
</dbReference>